<keyword evidence="3" id="KW-0677">Repeat</keyword>
<dbReference type="OrthoDB" id="9770306at2"/>
<organism evidence="8 9">
    <name type="scientific">Roseimicrobium gellanilyticum</name>
    <dbReference type="NCBI Taxonomy" id="748857"/>
    <lineage>
        <taxon>Bacteria</taxon>
        <taxon>Pseudomonadati</taxon>
        <taxon>Verrucomicrobiota</taxon>
        <taxon>Verrucomicrobiia</taxon>
        <taxon>Verrucomicrobiales</taxon>
        <taxon>Verrucomicrobiaceae</taxon>
        <taxon>Roseimicrobium</taxon>
    </lineage>
</organism>
<dbReference type="InterPro" id="IPR009051">
    <property type="entry name" value="Helical_ferredxn"/>
</dbReference>
<dbReference type="AlphaFoldDB" id="A0A366HQX2"/>
<dbReference type="PROSITE" id="PS00198">
    <property type="entry name" value="4FE4S_FER_1"/>
    <property type="match status" value="1"/>
</dbReference>
<keyword evidence="9" id="KW-1185">Reference proteome</keyword>
<dbReference type="GO" id="GO:0019154">
    <property type="term" value="F:glycolate dehydrogenase activity"/>
    <property type="evidence" value="ECO:0007669"/>
    <property type="project" value="UniProtKB-EC"/>
</dbReference>
<dbReference type="Pfam" id="PF02754">
    <property type="entry name" value="CCG"/>
    <property type="match status" value="2"/>
</dbReference>
<dbReference type="InterPro" id="IPR017900">
    <property type="entry name" value="4Fe4S_Fe_S_CS"/>
</dbReference>
<keyword evidence="6" id="KW-0813">Transport</keyword>
<sequence length="458" mass="50906">MSAERAGTQKQTGKLLLKELDYSVLQQCMHCGMCLPTCPTYMETKRERNSPRGRIALMRAIADDEATVSKSFADEMYYCLGCLACQTACPAGVNYVELFETARADIEKTGAAGHGQRDFWRWLTLEVLFMKPRLLRFVGVLMRWYQQSGVESFVRKFGLTRLAPKGLRDLEPQSPRIAPDFSDAIINTVELPQGTHRYRVGMLTGCMQDLVFPDVNRATVDVLLANGCEVITPRVQSCCGSLHGHNGATHLAKELARRQLDAFEVETLDAIITNAGGCGSHLKHYGHLLHDDPAYAERAALWDSKVKDIHEWLVQIGFRKPQAGVHVPEVTYHESCHLCHGQKVMSQPRAVLNAIPGLKVIELPESNWCCGSAGIYNITQPEQSAKLLDRKLGNIEQTGACAVATSNPGCHLQLAFGLKNRVQAMCREVTQPVTLLAEAYRREKGDSRFCQEATRCNS</sequence>
<gene>
    <name evidence="8" type="ORF">DES53_102446</name>
</gene>
<evidence type="ECO:0000256" key="3">
    <source>
        <dbReference type="ARBA" id="ARBA00022737"/>
    </source>
</evidence>
<feature type="domain" description="4Fe-4S ferredoxin-type" evidence="7">
    <location>
        <begin position="69"/>
        <end position="99"/>
    </location>
</feature>
<dbReference type="InterPro" id="IPR017896">
    <property type="entry name" value="4Fe4S_Fe-S-bd"/>
</dbReference>
<dbReference type="Gene3D" id="1.10.1060.10">
    <property type="entry name" value="Alpha-helical ferredoxin"/>
    <property type="match status" value="1"/>
</dbReference>
<evidence type="ECO:0000256" key="5">
    <source>
        <dbReference type="ARBA" id="ARBA00023014"/>
    </source>
</evidence>
<evidence type="ECO:0000256" key="6">
    <source>
        <dbReference type="PIRNR" id="PIRNR000139"/>
    </source>
</evidence>
<keyword evidence="2 6" id="KW-0479">Metal-binding</keyword>
<keyword evidence="4 6" id="KW-0408">Iron</keyword>
<name>A0A366HQX2_9BACT</name>
<protein>
    <recommendedName>
        <fullName evidence="6">Glycolate oxidase iron-sulfur subunit</fullName>
        <ecNumber evidence="6">1.1.99.14</ecNumber>
    </recommendedName>
</protein>
<dbReference type="Pfam" id="PF13183">
    <property type="entry name" value="Fer4_8"/>
    <property type="match status" value="1"/>
</dbReference>
<dbReference type="SUPFAM" id="SSF46548">
    <property type="entry name" value="alpha-helical ferredoxin"/>
    <property type="match status" value="1"/>
</dbReference>
<dbReference type="GO" id="GO:0046872">
    <property type="term" value="F:metal ion binding"/>
    <property type="evidence" value="ECO:0007669"/>
    <property type="project" value="UniProtKB-UniRule"/>
</dbReference>
<comment type="catalytic activity">
    <reaction evidence="6">
        <text>glycolate + A = glyoxylate + AH2</text>
        <dbReference type="Rhea" id="RHEA:21264"/>
        <dbReference type="ChEBI" id="CHEBI:13193"/>
        <dbReference type="ChEBI" id="CHEBI:17499"/>
        <dbReference type="ChEBI" id="CHEBI:29805"/>
        <dbReference type="ChEBI" id="CHEBI:36655"/>
        <dbReference type="EC" id="1.1.99.14"/>
    </reaction>
</comment>
<dbReference type="PROSITE" id="PS51379">
    <property type="entry name" value="4FE4S_FER_2"/>
    <property type="match status" value="2"/>
</dbReference>
<dbReference type="EMBL" id="QNRR01000002">
    <property type="protein sequence ID" value="RBP46060.1"/>
    <property type="molecule type" value="Genomic_DNA"/>
</dbReference>
<reference evidence="8 9" key="1">
    <citation type="submission" date="2018-06" db="EMBL/GenBank/DDBJ databases">
        <title>Genomic Encyclopedia of Type Strains, Phase IV (KMG-IV): sequencing the most valuable type-strain genomes for metagenomic binning, comparative biology and taxonomic classification.</title>
        <authorList>
            <person name="Goeker M."/>
        </authorList>
    </citation>
    <scope>NUCLEOTIDE SEQUENCE [LARGE SCALE GENOMIC DNA]</scope>
    <source>
        <strain evidence="8 9">DSM 25532</strain>
    </source>
</reference>
<evidence type="ECO:0000256" key="4">
    <source>
        <dbReference type="ARBA" id="ARBA00023004"/>
    </source>
</evidence>
<dbReference type="InterPro" id="IPR004017">
    <property type="entry name" value="Cys_rich_dom"/>
</dbReference>
<keyword evidence="1 6" id="KW-0004">4Fe-4S</keyword>
<dbReference type="PANTHER" id="PTHR32479">
    <property type="entry name" value="GLYCOLATE OXIDASE IRON-SULFUR SUBUNIT"/>
    <property type="match status" value="1"/>
</dbReference>
<evidence type="ECO:0000313" key="9">
    <source>
        <dbReference type="Proteomes" id="UP000253426"/>
    </source>
</evidence>
<comment type="function">
    <text evidence="6">Component of a complex that catalyzes the oxidation of glycolate to glyoxylate.</text>
</comment>
<evidence type="ECO:0000259" key="7">
    <source>
        <dbReference type="PROSITE" id="PS51379"/>
    </source>
</evidence>
<dbReference type="PIRSF" id="PIRSF000139">
    <property type="entry name" value="Glc_ox_4Fe-4S"/>
    <property type="match status" value="1"/>
</dbReference>
<evidence type="ECO:0000256" key="1">
    <source>
        <dbReference type="ARBA" id="ARBA00022485"/>
    </source>
</evidence>
<keyword evidence="5 6" id="KW-0411">Iron-sulfur</keyword>
<dbReference type="Proteomes" id="UP000253426">
    <property type="component" value="Unassembled WGS sequence"/>
</dbReference>
<comment type="cofactor">
    <cofactor evidence="6">
        <name>[4Fe-4S] cluster</name>
        <dbReference type="ChEBI" id="CHEBI:49883"/>
    </cofactor>
    <text evidence="6">Binds 2 [4Fe-4S] clusters.</text>
</comment>
<dbReference type="InterPro" id="IPR012257">
    <property type="entry name" value="Glc_ox_4Fe-4S"/>
</dbReference>
<dbReference type="PANTHER" id="PTHR32479:SF17">
    <property type="entry name" value="GLYCOLATE OXIDASE IRON-SULFUR SUBUNIT"/>
    <property type="match status" value="1"/>
</dbReference>
<dbReference type="GO" id="GO:0051539">
    <property type="term" value="F:4 iron, 4 sulfur cluster binding"/>
    <property type="evidence" value="ECO:0007669"/>
    <property type="project" value="UniProtKB-UniRule"/>
</dbReference>
<proteinExistence type="predicted"/>
<evidence type="ECO:0000256" key="2">
    <source>
        <dbReference type="ARBA" id="ARBA00022723"/>
    </source>
</evidence>
<keyword evidence="6" id="KW-0249">Electron transport</keyword>
<comment type="caution">
    <text evidence="8">The sequence shown here is derived from an EMBL/GenBank/DDBJ whole genome shotgun (WGS) entry which is preliminary data.</text>
</comment>
<comment type="catalytic activity">
    <reaction evidence="6">
        <text>(R)-lactate + A = pyruvate + AH2</text>
        <dbReference type="Rhea" id="RHEA:15089"/>
        <dbReference type="ChEBI" id="CHEBI:13193"/>
        <dbReference type="ChEBI" id="CHEBI:15361"/>
        <dbReference type="ChEBI" id="CHEBI:16004"/>
        <dbReference type="ChEBI" id="CHEBI:17499"/>
    </reaction>
</comment>
<evidence type="ECO:0000313" key="8">
    <source>
        <dbReference type="EMBL" id="RBP46060.1"/>
    </source>
</evidence>
<accession>A0A366HQX2</accession>
<dbReference type="RefSeq" id="WP_113957604.1">
    <property type="nucleotide sequence ID" value="NZ_QNRR01000002.1"/>
</dbReference>
<dbReference type="EC" id="1.1.99.14" evidence="6"/>
<feature type="domain" description="4Fe-4S ferredoxin-type" evidence="7">
    <location>
        <begin position="18"/>
        <end position="48"/>
    </location>
</feature>